<keyword evidence="2" id="KW-1185">Reference proteome</keyword>
<dbReference type="Gene3D" id="3.30.530.20">
    <property type="match status" value="1"/>
</dbReference>
<dbReference type="Proteomes" id="UP000610931">
    <property type="component" value="Unassembled WGS sequence"/>
</dbReference>
<dbReference type="InterPro" id="IPR023393">
    <property type="entry name" value="START-like_dom_sf"/>
</dbReference>
<gene>
    <name evidence="1" type="ORF">JF259_10580</name>
</gene>
<proteinExistence type="predicted"/>
<name>A0A8J7IPG7_9FLAO</name>
<dbReference type="AlphaFoldDB" id="A0A8J7IPG7"/>
<dbReference type="SUPFAM" id="SSF55961">
    <property type="entry name" value="Bet v1-like"/>
    <property type="match status" value="1"/>
</dbReference>
<sequence length="150" mass="17506">MPIVQIKTEINSDIKTCFDLARNIDLHQESLKHSNEKAIAGKVTGLIKQGEWVSWEAKHVGFVQHLTSKIVEFNEPNYFVGEMVFGAFKWFRHEYHFYESANKTLIVGKFHFESPYGILGKLANFLFLRRYMEKLLKTRIYFLKAVAESS</sequence>
<comment type="caution">
    <text evidence="1">The sequence shown here is derived from an EMBL/GenBank/DDBJ whole genome shotgun (WGS) entry which is preliminary data.</text>
</comment>
<protein>
    <submittedName>
        <fullName evidence="1">SRPBCC family protein</fullName>
    </submittedName>
</protein>
<organism evidence="1 2">
    <name type="scientific">Snuella sedimenti</name>
    <dbReference type="NCBI Taxonomy" id="2798802"/>
    <lineage>
        <taxon>Bacteria</taxon>
        <taxon>Pseudomonadati</taxon>
        <taxon>Bacteroidota</taxon>
        <taxon>Flavobacteriia</taxon>
        <taxon>Flavobacteriales</taxon>
        <taxon>Flavobacteriaceae</taxon>
        <taxon>Snuella</taxon>
    </lineage>
</organism>
<evidence type="ECO:0000313" key="2">
    <source>
        <dbReference type="Proteomes" id="UP000610931"/>
    </source>
</evidence>
<dbReference type="RefSeq" id="WP_199115295.1">
    <property type="nucleotide sequence ID" value="NZ_JAELVQ010000012.1"/>
</dbReference>
<reference evidence="1" key="1">
    <citation type="submission" date="2020-12" db="EMBL/GenBank/DDBJ databases">
        <title>Snuella sp. nov., isolated from sediment in Incheon.</title>
        <authorList>
            <person name="Kim W."/>
        </authorList>
    </citation>
    <scope>NUCLEOTIDE SEQUENCE</scope>
    <source>
        <strain evidence="1">CAU 1569</strain>
    </source>
</reference>
<dbReference type="EMBL" id="JAELVQ010000012">
    <property type="protein sequence ID" value="MBJ6368532.1"/>
    <property type="molecule type" value="Genomic_DNA"/>
</dbReference>
<dbReference type="CDD" id="cd07820">
    <property type="entry name" value="SRPBCC_3"/>
    <property type="match status" value="1"/>
</dbReference>
<accession>A0A8J7IPG7</accession>
<evidence type="ECO:0000313" key="1">
    <source>
        <dbReference type="EMBL" id="MBJ6368532.1"/>
    </source>
</evidence>